<dbReference type="InterPro" id="IPR036514">
    <property type="entry name" value="SGNH_hydro_sf"/>
</dbReference>
<dbReference type="InterPro" id="IPR005181">
    <property type="entry name" value="SASA"/>
</dbReference>
<reference evidence="3 4" key="1">
    <citation type="submission" date="2019-02" db="EMBL/GenBank/DDBJ databases">
        <title>Pedobacter sp. RP-1-14 sp. nov., isolated from Arctic soil.</title>
        <authorList>
            <person name="Dahal R.H."/>
        </authorList>
    </citation>
    <scope>NUCLEOTIDE SEQUENCE [LARGE SCALE GENOMIC DNA]</scope>
    <source>
        <strain evidence="3 4">RP-1-14</strain>
    </source>
</reference>
<evidence type="ECO:0000259" key="2">
    <source>
        <dbReference type="Pfam" id="PF03629"/>
    </source>
</evidence>
<dbReference type="OrthoDB" id="9816001at2"/>
<dbReference type="PANTHER" id="PTHR22901">
    <property type="entry name" value="SIALATE O-ACETYLESTERASE"/>
    <property type="match status" value="1"/>
</dbReference>
<dbReference type="EMBL" id="SJSL01000007">
    <property type="protein sequence ID" value="TCC98202.1"/>
    <property type="molecule type" value="Genomic_DNA"/>
</dbReference>
<dbReference type="Proteomes" id="UP000293347">
    <property type="component" value="Unassembled WGS sequence"/>
</dbReference>
<dbReference type="SUPFAM" id="SSF52266">
    <property type="entry name" value="SGNH hydrolase"/>
    <property type="match status" value="1"/>
</dbReference>
<organism evidence="3 4">
    <name type="scientific">Pedobacter psychroterrae</name>
    <dbReference type="NCBI Taxonomy" id="2530453"/>
    <lineage>
        <taxon>Bacteria</taxon>
        <taxon>Pseudomonadati</taxon>
        <taxon>Bacteroidota</taxon>
        <taxon>Sphingobacteriia</taxon>
        <taxon>Sphingobacteriales</taxon>
        <taxon>Sphingobacteriaceae</taxon>
        <taxon>Pedobacter</taxon>
    </lineage>
</organism>
<evidence type="ECO:0000256" key="1">
    <source>
        <dbReference type="ARBA" id="ARBA00022801"/>
    </source>
</evidence>
<dbReference type="GO" id="GO:0005975">
    <property type="term" value="P:carbohydrate metabolic process"/>
    <property type="evidence" value="ECO:0007669"/>
    <property type="project" value="TreeGrafter"/>
</dbReference>
<name>A0A4R0NG48_9SPHI</name>
<dbReference type="InterPro" id="IPR039329">
    <property type="entry name" value="SIAE"/>
</dbReference>
<comment type="caution">
    <text evidence="3">The sequence shown here is derived from an EMBL/GenBank/DDBJ whole genome shotgun (WGS) entry which is preliminary data.</text>
</comment>
<dbReference type="AlphaFoldDB" id="A0A4R0NG48"/>
<evidence type="ECO:0000313" key="4">
    <source>
        <dbReference type="Proteomes" id="UP000293347"/>
    </source>
</evidence>
<keyword evidence="4" id="KW-1185">Reference proteome</keyword>
<dbReference type="RefSeq" id="WP_131597577.1">
    <property type="nucleotide sequence ID" value="NZ_SJSL01000007.1"/>
</dbReference>
<feature type="domain" description="Sialate O-acetylesterase" evidence="2">
    <location>
        <begin position="286"/>
        <end position="384"/>
    </location>
</feature>
<dbReference type="GO" id="GO:0001681">
    <property type="term" value="F:sialate O-acetylesterase activity"/>
    <property type="evidence" value="ECO:0007669"/>
    <property type="project" value="InterPro"/>
</dbReference>
<dbReference type="Gene3D" id="3.40.50.1110">
    <property type="entry name" value="SGNH hydrolase"/>
    <property type="match status" value="1"/>
</dbReference>
<protein>
    <submittedName>
        <fullName evidence="3">Sialate O-acetylesterase</fullName>
    </submittedName>
</protein>
<sequence>MQTSRIKKISLFISLLNFSVVLSGYAQVVLPDIISSHMVLKQKSAVPLWGMEQPGRKISILTGWDKKNYQTVADAGGNWKVMVNTPAAGGPYDLTIIGKDSVKLTDVLLGEVWISSGQSNMAFRLRQDSQWNTTQLQVDHPQIRLFKPKRAISRKEMHSYSAKESKWEISTAESLGEFSAMTYYFAVELQKKLKVPVGIINVSWGGVSIESWLPGSTLSEDPVLQNSVARWKQWTAAYEADSIKYTKAVQEYAKTKKGSKPKVPQSMYMMRRPHRQHGVLYNGMTATVTPFALSGMLWYQGTSSVAWAEEYELQLTALITSWRGAFDQPNLPVIVGQLTAFTYEDEAKAYQLRDAQLRQSLLNNVYVVCNMDLGNLDDVHPTNKQPYGLRFAGMALNQVYGKKNIAAFCPAFKYIKARGNRFFIGFDHAKGLHIKDGPMEEVYIAGADGKFVQAEAKIVKSELEVFHPSISQPKHVRYLYRNTIQVQLYNGDNLPAFPFSVNYKK</sequence>
<accession>A0A4R0NG48</accession>
<gene>
    <name evidence="3" type="ORF">EZ437_18590</name>
</gene>
<proteinExistence type="predicted"/>
<keyword evidence="1" id="KW-0378">Hydrolase</keyword>
<dbReference type="Pfam" id="PF03629">
    <property type="entry name" value="SASA"/>
    <property type="match status" value="2"/>
</dbReference>
<feature type="domain" description="Sialate O-acetylesterase" evidence="2">
    <location>
        <begin position="111"/>
        <end position="233"/>
    </location>
</feature>
<dbReference type="PANTHER" id="PTHR22901:SF0">
    <property type="entry name" value="SIALATE O-ACETYLESTERASE"/>
    <property type="match status" value="1"/>
</dbReference>
<evidence type="ECO:0000313" key="3">
    <source>
        <dbReference type="EMBL" id="TCC98202.1"/>
    </source>
</evidence>